<dbReference type="Gene3D" id="3.30.70.1200">
    <property type="entry name" value="Crispr-associated protein, domain 1"/>
    <property type="match status" value="1"/>
</dbReference>
<dbReference type="CDD" id="cd09727">
    <property type="entry name" value="Cas6_I-E"/>
    <property type="match status" value="1"/>
</dbReference>
<evidence type="ECO:0000313" key="1">
    <source>
        <dbReference type="EMBL" id="AQP48575.1"/>
    </source>
</evidence>
<gene>
    <name evidence="1" type="ORF">BW730_14770</name>
</gene>
<dbReference type="SUPFAM" id="SSF117987">
    <property type="entry name" value="CRISPR-associated protein"/>
    <property type="match status" value="2"/>
</dbReference>
<dbReference type="InterPro" id="IPR010179">
    <property type="entry name" value="CRISPR-assoc_prot_Cse3"/>
</dbReference>
<dbReference type="NCBIfam" id="TIGR01907">
    <property type="entry name" value="casE_Cse3"/>
    <property type="match status" value="1"/>
</dbReference>
<dbReference type="AlphaFoldDB" id="A0A1Q2CR83"/>
<dbReference type="Proteomes" id="UP000188145">
    <property type="component" value="Chromosome"/>
</dbReference>
<name>A0A1Q2CR83_9ACTN</name>
<dbReference type="RefSeq" id="WP_077686917.1">
    <property type="nucleotide sequence ID" value="NZ_CP019606.1"/>
</dbReference>
<sequence>MFLSEFDINGGRRSARHLLASRERLHAAVLGCFPPGQSSDGESRALWRLDVSSSHAIKLLLVSGLRPDFTALNEQAGWNTGAPARTANYDGFLERLTPGQSWRFRLAANPVRSLRAEPGARGRRVAHVTATQQRDWLIERNDALGVEFPLDAVGAAAVSVTKRETVRFTRGSAAKPVTLSIAQLDGALTVVDPDRLRAALARGIGPAKGYGCGLMTLAPMGRTEG</sequence>
<accession>A0A1Q2CR83</accession>
<dbReference type="EMBL" id="CP019606">
    <property type="protein sequence ID" value="AQP48575.1"/>
    <property type="molecule type" value="Genomic_DNA"/>
</dbReference>
<proteinExistence type="predicted"/>
<dbReference type="STRING" id="1332264.BW730_14770"/>
<dbReference type="SMART" id="SM01101">
    <property type="entry name" value="CRISPR_assoc"/>
    <property type="match status" value="1"/>
</dbReference>
<dbReference type="Gene3D" id="3.30.70.1210">
    <property type="entry name" value="Crispr-associated protein, domain 2"/>
    <property type="match status" value="1"/>
</dbReference>
<evidence type="ECO:0000313" key="2">
    <source>
        <dbReference type="Proteomes" id="UP000188145"/>
    </source>
</evidence>
<organism evidence="1 2">
    <name type="scientific">Tessaracoccus aquimaris</name>
    <dbReference type="NCBI Taxonomy" id="1332264"/>
    <lineage>
        <taxon>Bacteria</taxon>
        <taxon>Bacillati</taxon>
        <taxon>Actinomycetota</taxon>
        <taxon>Actinomycetes</taxon>
        <taxon>Propionibacteriales</taxon>
        <taxon>Propionibacteriaceae</taxon>
        <taxon>Tessaracoccus</taxon>
    </lineage>
</organism>
<reference evidence="2" key="1">
    <citation type="submission" date="2017-02" db="EMBL/GenBank/DDBJ databases">
        <title>Tessaracoccus aquaemaris sp. nov., isolated from the intestine of a Korean rockfish, Sebastes schlegelii, in a marine aquaculture pond.</title>
        <authorList>
            <person name="Tak E.J."/>
            <person name="Bae J.-W."/>
        </authorList>
    </citation>
    <scope>NUCLEOTIDE SEQUENCE [LARGE SCALE GENOMIC DNA]</scope>
    <source>
        <strain evidence="2">NSG39</strain>
    </source>
</reference>
<dbReference type="KEGG" id="tes:BW730_14770"/>
<dbReference type="OrthoDB" id="9795689at2"/>
<protein>
    <submittedName>
        <fullName evidence="1">Type I-E CRISPR-associated protein Cas6/Cse3/CasE</fullName>
    </submittedName>
</protein>
<dbReference type="Pfam" id="PF08798">
    <property type="entry name" value="CRISPR_assoc"/>
    <property type="match status" value="1"/>
</dbReference>
<keyword evidence="2" id="KW-1185">Reference proteome</keyword>